<accession>A0A8J7JFW1</accession>
<dbReference type="AlphaFoldDB" id="A0A8J7JFW1"/>
<proteinExistence type="predicted"/>
<reference evidence="1" key="1">
    <citation type="submission" date="2020-10" db="EMBL/GenBank/DDBJ databases">
        <authorList>
            <person name="Castelo-Branco R."/>
            <person name="Eusebio N."/>
            <person name="Adriana R."/>
            <person name="Vieira A."/>
            <person name="Brugerolle De Fraissinette N."/>
            <person name="Rezende De Castro R."/>
            <person name="Schneider M.P."/>
            <person name="Vasconcelos V."/>
            <person name="Leao P.N."/>
        </authorList>
    </citation>
    <scope>NUCLEOTIDE SEQUENCE</scope>
    <source>
        <strain evidence="1">LEGE 07157</strain>
    </source>
</reference>
<name>A0A8J7JFW1_9CYAN</name>
<sequence length="70" mass="8063">MTQTTYQPQQYDRVKICDRSHEHHDKVFYVDSIFPGGNVTIWHPALGAKRKLTVNLSQITLEARHADLSV</sequence>
<gene>
    <name evidence="1" type="ORF">IQ249_24675</name>
</gene>
<dbReference type="EMBL" id="JADEWZ010000077">
    <property type="protein sequence ID" value="MBE9119055.1"/>
    <property type="molecule type" value="Genomic_DNA"/>
</dbReference>
<comment type="caution">
    <text evidence="1">The sequence shown here is derived from an EMBL/GenBank/DDBJ whole genome shotgun (WGS) entry which is preliminary data.</text>
</comment>
<organism evidence="1 2">
    <name type="scientific">Lusitaniella coriacea LEGE 07157</name>
    <dbReference type="NCBI Taxonomy" id="945747"/>
    <lineage>
        <taxon>Bacteria</taxon>
        <taxon>Bacillati</taxon>
        <taxon>Cyanobacteriota</taxon>
        <taxon>Cyanophyceae</taxon>
        <taxon>Spirulinales</taxon>
        <taxon>Lusitaniellaceae</taxon>
        <taxon>Lusitaniella</taxon>
    </lineage>
</organism>
<evidence type="ECO:0000313" key="1">
    <source>
        <dbReference type="EMBL" id="MBE9119055.1"/>
    </source>
</evidence>
<protein>
    <submittedName>
        <fullName evidence="1">Uncharacterized protein</fullName>
    </submittedName>
</protein>
<evidence type="ECO:0000313" key="2">
    <source>
        <dbReference type="Proteomes" id="UP000654482"/>
    </source>
</evidence>
<dbReference type="Proteomes" id="UP000654482">
    <property type="component" value="Unassembled WGS sequence"/>
</dbReference>
<keyword evidence="2" id="KW-1185">Reference proteome</keyword>
<dbReference type="RefSeq" id="WP_194032149.1">
    <property type="nucleotide sequence ID" value="NZ_JADEWZ010000077.1"/>
</dbReference>